<organism evidence="2 3">
    <name type="scientific">Marinobacterium rhizophilum</name>
    <dbReference type="NCBI Taxonomy" id="420402"/>
    <lineage>
        <taxon>Bacteria</taxon>
        <taxon>Pseudomonadati</taxon>
        <taxon>Pseudomonadota</taxon>
        <taxon>Gammaproteobacteria</taxon>
        <taxon>Oceanospirillales</taxon>
        <taxon>Oceanospirillaceae</taxon>
        <taxon>Marinobacterium</taxon>
    </lineage>
</organism>
<evidence type="ECO:0000313" key="2">
    <source>
        <dbReference type="EMBL" id="UTW12816.1"/>
    </source>
</evidence>
<evidence type="ECO:0008006" key="4">
    <source>
        <dbReference type="Google" id="ProtNLM"/>
    </source>
</evidence>
<dbReference type="Proteomes" id="UP001058461">
    <property type="component" value="Chromosome"/>
</dbReference>
<accession>A0ABY5HPK4</accession>
<dbReference type="EMBL" id="CP073347">
    <property type="protein sequence ID" value="UTW12816.1"/>
    <property type="molecule type" value="Genomic_DNA"/>
</dbReference>
<dbReference type="PROSITE" id="PS51257">
    <property type="entry name" value="PROKAR_LIPOPROTEIN"/>
    <property type="match status" value="1"/>
</dbReference>
<name>A0ABY5HPK4_9GAMM</name>
<keyword evidence="1" id="KW-0732">Signal</keyword>
<feature type="signal peptide" evidence="1">
    <location>
        <begin position="1"/>
        <end position="20"/>
    </location>
</feature>
<sequence length="133" mass="14192">MLRTTLGLVALLTLTGCASSSNIINAPIDAGISRNFNAPYSQTKRLALESVQGLNVDINSTKDSGGAFSVVFSKPMSAFSWGEVGRIIVLDIAPQSRVTVFSEKRVKTQITGTDNDQFAQSIFEGIDHALGNN</sequence>
<reference evidence="2" key="1">
    <citation type="submission" date="2021-04" db="EMBL/GenBank/DDBJ databases">
        <title>Oceanospirillales bacteria with DddD are important DMSP degraders in coastal seawater.</title>
        <authorList>
            <person name="Liu J."/>
        </authorList>
    </citation>
    <scope>NUCLEOTIDE SEQUENCE</scope>
    <source>
        <strain evidence="2">D13-1</strain>
    </source>
</reference>
<dbReference type="RefSeq" id="WP_255854946.1">
    <property type="nucleotide sequence ID" value="NZ_CP073347.1"/>
</dbReference>
<evidence type="ECO:0000313" key="3">
    <source>
        <dbReference type="Proteomes" id="UP001058461"/>
    </source>
</evidence>
<proteinExistence type="predicted"/>
<gene>
    <name evidence="2" type="ORF">KDW95_03830</name>
</gene>
<evidence type="ECO:0000256" key="1">
    <source>
        <dbReference type="SAM" id="SignalP"/>
    </source>
</evidence>
<protein>
    <recommendedName>
        <fullName evidence="4">Beta-barrel assembly machine subunit BamC</fullName>
    </recommendedName>
</protein>
<keyword evidence="3" id="KW-1185">Reference proteome</keyword>
<feature type="chain" id="PRO_5046250398" description="Beta-barrel assembly machine subunit BamC" evidence="1">
    <location>
        <begin position="21"/>
        <end position="133"/>
    </location>
</feature>